<name>A0A6N2AWR7_SOLCI</name>
<reference evidence="1" key="1">
    <citation type="submission" date="2019-05" db="EMBL/GenBank/DDBJ databases">
        <title>The de novo reference genome and transcriptome assemblies of the wild tomato species Solanum chilense.</title>
        <authorList>
            <person name="Stam R."/>
            <person name="Nosenko T."/>
            <person name="Hoerger A.C."/>
            <person name="Stephan W."/>
            <person name="Seidel M.A."/>
            <person name="Kuhn J.M.M."/>
            <person name="Haberer G."/>
            <person name="Tellier A."/>
        </authorList>
    </citation>
    <scope>NUCLEOTIDE SEQUENCE</scope>
    <source>
        <tissue evidence="1">Mature leaves</tissue>
    </source>
</reference>
<comment type="caution">
    <text evidence="1">The sequence shown here is derived from an EMBL/GenBank/DDBJ whole genome shotgun (WGS) entry which is preliminary data.</text>
</comment>
<gene>
    <name evidence="1" type="ORF">EJD97_025729</name>
</gene>
<organism evidence="1">
    <name type="scientific">Solanum chilense</name>
    <name type="common">Tomato</name>
    <name type="synonym">Lycopersicon chilense</name>
    <dbReference type="NCBI Taxonomy" id="4083"/>
    <lineage>
        <taxon>Eukaryota</taxon>
        <taxon>Viridiplantae</taxon>
        <taxon>Streptophyta</taxon>
        <taxon>Embryophyta</taxon>
        <taxon>Tracheophyta</taxon>
        <taxon>Spermatophyta</taxon>
        <taxon>Magnoliopsida</taxon>
        <taxon>eudicotyledons</taxon>
        <taxon>Gunneridae</taxon>
        <taxon>Pentapetalae</taxon>
        <taxon>asterids</taxon>
        <taxon>lamiids</taxon>
        <taxon>Solanales</taxon>
        <taxon>Solanaceae</taxon>
        <taxon>Solanoideae</taxon>
        <taxon>Solaneae</taxon>
        <taxon>Solanum</taxon>
        <taxon>Solanum subgen. Lycopersicon</taxon>
    </lineage>
</organism>
<dbReference type="EMBL" id="RXGB01009841">
    <property type="protein sequence ID" value="TMW84133.1"/>
    <property type="molecule type" value="Genomic_DNA"/>
</dbReference>
<feature type="non-terminal residue" evidence="1">
    <location>
        <position position="118"/>
    </location>
</feature>
<protein>
    <submittedName>
        <fullName evidence="1">Uncharacterized protein</fullName>
    </submittedName>
</protein>
<accession>A0A6N2AWR7</accession>
<proteinExistence type="predicted"/>
<dbReference type="AlphaFoldDB" id="A0A6N2AWR7"/>
<evidence type="ECO:0000313" key="1">
    <source>
        <dbReference type="EMBL" id="TMW84133.1"/>
    </source>
</evidence>
<sequence>MREEPCKKFVMVNYNQGLDISPLHDKYMTPPKAEPPDKRQQLCQINTVPLIDEYAVNFAEDELDKDNHSLDDPDEDDETSDALIIDFSPSNNQAVEDEIQHVSKSQAYLKEGSNMTSF</sequence>